<gene>
    <name evidence="1" type="ORF">PAPYR_12900</name>
</gene>
<organism evidence="1 2">
    <name type="scientific">Paratrimastix pyriformis</name>
    <dbReference type="NCBI Taxonomy" id="342808"/>
    <lineage>
        <taxon>Eukaryota</taxon>
        <taxon>Metamonada</taxon>
        <taxon>Preaxostyla</taxon>
        <taxon>Paratrimastigidae</taxon>
        <taxon>Paratrimastix</taxon>
    </lineage>
</organism>
<evidence type="ECO:0000313" key="1">
    <source>
        <dbReference type="EMBL" id="KAJ4452823.1"/>
    </source>
</evidence>
<protein>
    <submittedName>
        <fullName evidence="1">Uncharacterized protein</fullName>
    </submittedName>
</protein>
<name>A0ABQ8U4Q8_9EUKA</name>
<dbReference type="Proteomes" id="UP001141327">
    <property type="component" value="Unassembled WGS sequence"/>
</dbReference>
<evidence type="ECO:0000313" key="2">
    <source>
        <dbReference type="Proteomes" id="UP001141327"/>
    </source>
</evidence>
<sequence>MLFSISTFRFSGQVQDFKTVFSIVNNPNFPFREAFPDFVMLYRHWFAADASICTGVSPDNETTASADLAPWDSNILLTSFWYGP</sequence>
<accession>A0ABQ8U4Q8</accession>
<keyword evidence="2" id="KW-1185">Reference proteome</keyword>
<comment type="caution">
    <text evidence="1">The sequence shown here is derived from an EMBL/GenBank/DDBJ whole genome shotgun (WGS) entry which is preliminary data.</text>
</comment>
<reference evidence="1" key="1">
    <citation type="journal article" date="2022" name="bioRxiv">
        <title>Genomics of Preaxostyla Flagellates Illuminates Evolutionary Transitions and the Path Towards Mitochondrial Loss.</title>
        <authorList>
            <person name="Novak L.V.F."/>
            <person name="Treitli S.C."/>
            <person name="Pyrih J."/>
            <person name="Halakuc P."/>
            <person name="Pipaliya S.V."/>
            <person name="Vacek V."/>
            <person name="Brzon O."/>
            <person name="Soukal P."/>
            <person name="Eme L."/>
            <person name="Dacks J.B."/>
            <person name="Karnkowska A."/>
            <person name="Elias M."/>
            <person name="Hampl V."/>
        </authorList>
    </citation>
    <scope>NUCLEOTIDE SEQUENCE</scope>
    <source>
        <strain evidence="1">RCP-MX</strain>
    </source>
</reference>
<dbReference type="EMBL" id="JAPMOS010000379">
    <property type="protein sequence ID" value="KAJ4452823.1"/>
    <property type="molecule type" value="Genomic_DNA"/>
</dbReference>
<proteinExistence type="predicted"/>